<dbReference type="GO" id="GO:0016020">
    <property type="term" value="C:membrane"/>
    <property type="evidence" value="ECO:0007669"/>
    <property type="project" value="UniProtKB-SubCell"/>
</dbReference>
<feature type="transmembrane region" description="Helical" evidence="7">
    <location>
        <begin position="44"/>
        <end position="62"/>
    </location>
</feature>
<evidence type="ECO:0000256" key="4">
    <source>
        <dbReference type="ARBA" id="ARBA00022692"/>
    </source>
</evidence>
<feature type="transmembrane region" description="Helical" evidence="7">
    <location>
        <begin position="170"/>
        <end position="191"/>
    </location>
</feature>
<dbReference type="Proteomes" id="UP000004210">
    <property type="component" value="Unassembled WGS sequence"/>
</dbReference>
<evidence type="ECO:0000256" key="6">
    <source>
        <dbReference type="ARBA" id="ARBA00023136"/>
    </source>
</evidence>
<sequence>MDGCFVHVPPLMSAMLMLFVCLVLGTLVARYARPPAGMVASLNWWVLNVALPALVLELIPRVTFNPQLWFLVASMWLTFGGAWLLFGVLGARLGWSRQRIGALILVCGLGNTGFMGYPLLQALRGKEGLSLAIVADQLGTFMILASAGIVVTSIYAGAVASPRLIARRVVLFPPFIALVLGAIAGQCGGWPVLLDSVFSPIGATMTPLALFSVGMQFKLRGSQGQWLAASMGLGWKLLLAPLLCLALGVATGIGGLVLAVGVLQAAMAPMVSAAILADEYGLDPELANTVLGVGILISLLTVPLANLWLAT</sequence>
<protein>
    <submittedName>
        <fullName evidence="8">Putative permease</fullName>
    </submittedName>
</protein>
<dbReference type="PANTHER" id="PTHR36838:SF1">
    <property type="entry name" value="SLR1864 PROTEIN"/>
    <property type="match status" value="1"/>
</dbReference>
<comment type="caution">
    <text evidence="8">The sequence shown here is derived from an EMBL/GenBank/DDBJ whole genome shotgun (WGS) entry which is preliminary data.</text>
</comment>
<evidence type="ECO:0000313" key="8">
    <source>
        <dbReference type="EMBL" id="EIL92757.1"/>
    </source>
</evidence>
<feature type="transmembrane region" description="Helical" evidence="7">
    <location>
        <begin position="238"/>
        <end position="266"/>
    </location>
</feature>
<name>I4VZW6_9GAMM</name>
<feature type="transmembrane region" description="Helical" evidence="7">
    <location>
        <begin position="140"/>
        <end position="158"/>
    </location>
</feature>
<feature type="transmembrane region" description="Helical" evidence="7">
    <location>
        <begin position="68"/>
        <end position="88"/>
    </location>
</feature>
<keyword evidence="9" id="KW-1185">Reference proteome</keyword>
<evidence type="ECO:0000256" key="5">
    <source>
        <dbReference type="ARBA" id="ARBA00022989"/>
    </source>
</evidence>
<keyword evidence="5 7" id="KW-1133">Transmembrane helix</keyword>
<evidence type="ECO:0000256" key="7">
    <source>
        <dbReference type="SAM" id="Phobius"/>
    </source>
</evidence>
<organism evidence="8 9">
    <name type="scientific">Rhodanobacter fulvus Jip2</name>
    <dbReference type="NCBI Taxonomy" id="1163408"/>
    <lineage>
        <taxon>Bacteria</taxon>
        <taxon>Pseudomonadati</taxon>
        <taxon>Pseudomonadota</taxon>
        <taxon>Gammaproteobacteria</taxon>
        <taxon>Lysobacterales</taxon>
        <taxon>Rhodanobacteraceae</taxon>
        <taxon>Rhodanobacter</taxon>
    </lineage>
</organism>
<keyword evidence="4 7" id="KW-0812">Transmembrane</keyword>
<keyword evidence="6 7" id="KW-0472">Membrane</keyword>
<dbReference type="AlphaFoldDB" id="I4VZW6"/>
<keyword evidence="2" id="KW-0813">Transport</keyword>
<dbReference type="EMBL" id="AJXU01000005">
    <property type="protein sequence ID" value="EIL92757.1"/>
    <property type="molecule type" value="Genomic_DNA"/>
</dbReference>
<dbReference type="GO" id="GO:0055085">
    <property type="term" value="P:transmembrane transport"/>
    <property type="evidence" value="ECO:0007669"/>
    <property type="project" value="InterPro"/>
</dbReference>
<feature type="transmembrane region" description="Helical" evidence="7">
    <location>
        <begin position="12"/>
        <end position="32"/>
    </location>
</feature>
<evidence type="ECO:0000313" key="9">
    <source>
        <dbReference type="Proteomes" id="UP000004210"/>
    </source>
</evidence>
<dbReference type="PANTHER" id="PTHR36838">
    <property type="entry name" value="AUXIN EFFLUX CARRIER FAMILY PROTEIN"/>
    <property type="match status" value="1"/>
</dbReference>
<feature type="transmembrane region" description="Helical" evidence="7">
    <location>
        <begin position="100"/>
        <end position="120"/>
    </location>
</feature>
<dbReference type="Pfam" id="PF03547">
    <property type="entry name" value="Mem_trans"/>
    <property type="match status" value="2"/>
</dbReference>
<dbReference type="PATRIC" id="fig|1163408.3.peg.173"/>
<dbReference type="InterPro" id="IPR004776">
    <property type="entry name" value="Mem_transp_PIN-like"/>
</dbReference>
<evidence type="ECO:0000256" key="2">
    <source>
        <dbReference type="ARBA" id="ARBA00022448"/>
    </source>
</evidence>
<evidence type="ECO:0000256" key="3">
    <source>
        <dbReference type="ARBA" id="ARBA00022475"/>
    </source>
</evidence>
<evidence type="ECO:0000256" key="1">
    <source>
        <dbReference type="ARBA" id="ARBA00004141"/>
    </source>
</evidence>
<accession>I4VZW6</accession>
<gene>
    <name evidence="8" type="ORF">UU9_00834</name>
</gene>
<dbReference type="eggNOG" id="COG0679">
    <property type="taxonomic scope" value="Bacteria"/>
</dbReference>
<proteinExistence type="predicted"/>
<reference evidence="8 9" key="1">
    <citation type="journal article" date="2012" name="J. Bacteriol.">
        <title>Genome sequences for six rhodanobacter strains, isolated from soils and the terrestrial subsurface, with variable denitrification capabilities.</title>
        <authorList>
            <person name="Kostka J.E."/>
            <person name="Green S.J."/>
            <person name="Rishishwar L."/>
            <person name="Prakash O."/>
            <person name="Katz L.S."/>
            <person name="Marino-Ramirez L."/>
            <person name="Jordan I.K."/>
            <person name="Munk C."/>
            <person name="Ivanova N."/>
            <person name="Mikhailova N."/>
            <person name="Watson D.B."/>
            <person name="Brown S.D."/>
            <person name="Palumbo A.V."/>
            <person name="Brooks S.C."/>
        </authorList>
    </citation>
    <scope>NUCLEOTIDE SEQUENCE [LARGE SCALE GENOMIC DNA]</scope>
    <source>
        <strain evidence="9">Jip2T</strain>
    </source>
</reference>
<keyword evidence="3" id="KW-1003">Cell membrane</keyword>
<dbReference type="STRING" id="1163408.UU9_00834"/>
<comment type="subcellular location">
    <subcellularLocation>
        <location evidence="1">Membrane</location>
        <topology evidence="1">Multi-pass membrane protein</topology>
    </subcellularLocation>
</comment>
<feature type="transmembrane region" description="Helical" evidence="7">
    <location>
        <begin position="286"/>
        <end position="309"/>
    </location>
</feature>